<reference evidence="3" key="1">
    <citation type="submission" date="2016-06" db="UniProtKB">
        <authorList>
            <consortium name="WormBaseParasite"/>
        </authorList>
    </citation>
    <scope>IDENTIFICATION</scope>
</reference>
<evidence type="ECO:0000313" key="3">
    <source>
        <dbReference type="WBParaSite" id="GPUH_0000992301-mRNA-1"/>
    </source>
</evidence>
<proteinExistence type="predicted"/>
<sequence>MPSLDGFTSLVAGFVDFEEMDRMVADRSDGIDLAFERGKGVLVLS</sequence>
<accession>A0A183DMH1</accession>
<name>A0A183DMH1_9BILA</name>
<reference evidence="1 2" key="2">
    <citation type="submission" date="2018-11" db="EMBL/GenBank/DDBJ databases">
        <authorList>
            <consortium name="Pathogen Informatics"/>
        </authorList>
    </citation>
    <scope>NUCLEOTIDE SEQUENCE [LARGE SCALE GENOMIC DNA]</scope>
</reference>
<gene>
    <name evidence="1" type="ORF">GPUH_LOCUS9911</name>
</gene>
<evidence type="ECO:0000313" key="1">
    <source>
        <dbReference type="EMBL" id="VDK79226.1"/>
    </source>
</evidence>
<protein>
    <submittedName>
        <fullName evidence="3">RRM domain-containing protein</fullName>
    </submittedName>
</protein>
<dbReference type="AlphaFoldDB" id="A0A183DMH1"/>
<dbReference type="EMBL" id="UYRT01034784">
    <property type="protein sequence ID" value="VDK79226.1"/>
    <property type="molecule type" value="Genomic_DNA"/>
</dbReference>
<organism evidence="3">
    <name type="scientific">Gongylonema pulchrum</name>
    <dbReference type="NCBI Taxonomy" id="637853"/>
    <lineage>
        <taxon>Eukaryota</taxon>
        <taxon>Metazoa</taxon>
        <taxon>Ecdysozoa</taxon>
        <taxon>Nematoda</taxon>
        <taxon>Chromadorea</taxon>
        <taxon>Rhabditida</taxon>
        <taxon>Spirurina</taxon>
        <taxon>Spiruromorpha</taxon>
        <taxon>Spiruroidea</taxon>
        <taxon>Gongylonematidae</taxon>
        <taxon>Gongylonema</taxon>
    </lineage>
</organism>
<dbReference type="WBParaSite" id="GPUH_0000992301-mRNA-1">
    <property type="protein sequence ID" value="GPUH_0000992301-mRNA-1"/>
    <property type="gene ID" value="GPUH_0000992301"/>
</dbReference>
<dbReference type="Proteomes" id="UP000271098">
    <property type="component" value="Unassembled WGS sequence"/>
</dbReference>
<keyword evidence="2" id="KW-1185">Reference proteome</keyword>
<evidence type="ECO:0000313" key="2">
    <source>
        <dbReference type="Proteomes" id="UP000271098"/>
    </source>
</evidence>